<evidence type="ECO:0000256" key="6">
    <source>
        <dbReference type="RuleBase" id="RU004914"/>
    </source>
</evidence>
<feature type="transmembrane region" description="Helical" evidence="6">
    <location>
        <begin position="399"/>
        <end position="422"/>
    </location>
</feature>
<feature type="transmembrane region" description="Helical" evidence="6">
    <location>
        <begin position="169"/>
        <end position="186"/>
    </location>
</feature>
<dbReference type="AlphaFoldDB" id="A0A3M6U832"/>
<proteinExistence type="inferred from homology"/>
<comment type="caution">
    <text evidence="7">The sequence shown here is derived from an EMBL/GenBank/DDBJ whole genome shotgun (WGS) entry which is preliminary data.</text>
</comment>
<dbReference type="EMBL" id="RCHS01002051">
    <property type="protein sequence ID" value="RMX49825.1"/>
    <property type="molecule type" value="Genomic_DNA"/>
</dbReference>
<feature type="transmembrane region" description="Helical" evidence="6">
    <location>
        <begin position="361"/>
        <end position="379"/>
    </location>
</feature>
<evidence type="ECO:0000256" key="2">
    <source>
        <dbReference type="ARBA" id="ARBA00010199"/>
    </source>
</evidence>
<name>A0A3M6U832_POCDA</name>
<dbReference type="GO" id="GO:1990961">
    <property type="term" value="P:xenobiotic detoxification by transmembrane export across the plasma membrane"/>
    <property type="evidence" value="ECO:0007669"/>
    <property type="project" value="InterPro"/>
</dbReference>
<dbReference type="GO" id="GO:0015297">
    <property type="term" value="F:antiporter activity"/>
    <property type="evidence" value="ECO:0007669"/>
    <property type="project" value="InterPro"/>
</dbReference>
<keyword evidence="5 6" id="KW-0472">Membrane</keyword>
<dbReference type="OrthoDB" id="2126698at2759"/>
<evidence type="ECO:0000256" key="1">
    <source>
        <dbReference type="ARBA" id="ARBA00004141"/>
    </source>
</evidence>
<feature type="transmembrane region" description="Helical" evidence="6">
    <location>
        <begin position="131"/>
        <end position="149"/>
    </location>
</feature>
<accession>A0A3M6U832</accession>
<gene>
    <name evidence="7" type="ORF">pdam_00009104</name>
</gene>
<dbReference type="GO" id="GO:0016020">
    <property type="term" value="C:membrane"/>
    <property type="evidence" value="ECO:0007669"/>
    <property type="project" value="UniProtKB-SubCell"/>
</dbReference>
<feature type="transmembrane region" description="Helical" evidence="6">
    <location>
        <begin position="227"/>
        <end position="247"/>
    </location>
</feature>
<dbReference type="PANTHER" id="PTHR11206">
    <property type="entry name" value="MULTIDRUG RESISTANCE PROTEIN"/>
    <property type="match status" value="1"/>
</dbReference>
<feature type="transmembrane region" description="Helical" evidence="6">
    <location>
        <begin position="309"/>
        <end position="330"/>
    </location>
</feature>
<keyword evidence="3 6" id="KW-0812">Transmembrane</keyword>
<feature type="transmembrane region" description="Helical" evidence="6">
    <location>
        <begin position="268"/>
        <end position="289"/>
    </location>
</feature>
<reference evidence="7 8" key="1">
    <citation type="journal article" date="2018" name="Sci. Rep.">
        <title>Comparative analysis of the Pocillopora damicornis genome highlights role of immune system in coral evolution.</title>
        <authorList>
            <person name="Cunning R."/>
            <person name="Bay R.A."/>
            <person name="Gillette P."/>
            <person name="Baker A.C."/>
            <person name="Traylor-Knowles N."/>
        </authorList>
    </citation>
    <scope>NUCLEOTIDE SEQUENCE [LARGE SCALE GENOMIC DNA]</scope>
    <source>
        <strain evidence="7">RSMAS</strain>
        <tissue evidence="7">Whole animal</tissue>
    </source>
</reference>
<comment type="subcellular location">
    <subcellularLocation>
        <location evidence="1">Membrane</location>
        <topology evidence="1">Multi-pass membrane protein</topology>
    </subcellularLocation>
</comment>
<feature type="transmembrane region" description="Helical" evidence="6">
    <location>
        <begin position="198"/>
        <end position="221"/>
    </location>
</feature>
<organism evidence="7 8">
    <name type="scientific">Pocillopora damicornis</name>
    <name type="common">Cauliflower coral</name>
    <name type="synonym">Millepora damicornis</name>
    <dbReference type="NCBI Taxonomy" id="46731"/>
    <lineage>
        <taxon>Eukaryota</taxon>
        <taxon>Metazoa</taxon>
        <taxon>Cnidaria</taxon>
        <taxon>Anthozoa</taxon>
        <taxon>Hexacorallia</taxon>
        <taxon>Scleractinia</taxon>
        <taxon>Astrocoeniina</taxon>
        <taxon>Pocilloporidae</taxon>
        <taxon>Pocillopora</taxon>
    </lineage>
</organism>
<dbReference type="GO" id="GO:0042910">
    <property type="term" value="F:xenobiotic transmembrane transporter activity"/>
    <property type="evidence" value="ECO:0007669"/>
    <property type="project" value="InterPro"/>
</dbReference>
<dbReference type="InterPro" id="IPR002528">
    <property type="entry name" value="MATE_fam"/>
</dbReference>
<keyword evidence="4 6" id="KW-1133">Transmembrane helix</keyword>
<sequence>MANDALESVSPNNEFDIHIRQKDEHYRLERTSGCLGGLLSSVTCLEIRGLFTLAWPTVFSYFFYHLISMITLFFAGRLGEVELAAGTLAISFVNVTGPSLFTGLSSALETLGSQAVGAKNYRMAGIAFQRGIWILGIACILTWALWINAELLLLRVEQKRNVSHLTQEFTLTCIPASIAIFMFFLLQRYLQTQGVVKPILYVGAVSNAIQIGVSALMVYVLKWGFSGIAISWSFTNVILFLSTFVYMKVMKLDAKTWPGWTIESLLDWGQFIKLAVAGMVMICIEWWSFEIGSFLAGSYGEYQLATYGVIFQWAAFHFMIPLGISIAAGVRVGNALGAGDPAAAKRTAKVAIGLIVEDKTLLPTVCIDLVVFAIFFGLQDMTGRVFTDNSEVLSLYTKNIRFMSAYFLFDGVQASLYVILLWKTDWERQAQLAKERTAIKAALYNVSETWINVEVSRRERDAMLFSWIYKTSSLPFLSRYHAANNHFELLTSDENKRTEYNGELECNQEESASGTACDANHHIRLTSSEKKSLILKRLIPLGISLLILGAAVFVRFFVPLPPSYETVTVDNKTVSGNITGNFTTQAPIPTNLH</sequence>
<evidence type="ECO:0000256" key="3">
    <source>
        <dbReference type="ARBA" id="ARBA00022692"/>
    </source>
</evidence>
<dbReference type="Proteomes" id="UP000275408">
    <property type="component" value="Unassembled WGS sequence"/>
</dbReference>
<dbReference type="CDD" id="cd13132">
    <property type="entry name" value="MATE_eukaryotic"/>
    <property type="match status" value="1"/>
</dbReference>
<dbReference type="NCBIfam" id="TIGR00797">
    <property type="entry name" value="matE"/>
    <property type="match status" value="1"/>
</dbReference>
<evidence type="ECO:0000256" key="5">
    <source>
        <dbReference type="ARBA" id="ARBA00023136"/>
    </source>
</evidence>
<dbReference type="InterPro" id="IPR045069">
    <property type="entry name" value="MATE_euk"/>
</dbReference>
<evidence type="ECO:0000313" key="8">
    <source>
        <dbReference type="Proteomes" id="UP000275408"/>
    </source>
</evidence>
<feature type="transmembrane region" description="Helical" evidence="6">
    <location>
        <begin position="58"/>
        <end position="75"/>
    </location>
</feature>
<evidence type="ECO:0000256" key="4">
    <source>
        <dbReference type="ARBA" id="ARBA00022989"/>
    </source>
</evidence>
<evidence type="ECO:0000313" key="7">
    <source>
        <dbReference type="EMBL" id="RMX49825.1"/>
    </source>
</evidence>
<protein>
    <recommendedName>
        <fullName evidence="6">Multidrug and toxin extrusion protein</fullName>
    </recommendedName>
</protein>
<comment type="similarity">
    <text evidence="2 6">Belongs to the multi antimicrobial extrusion (MATE) (TC 2.A.66.1) family.</text>
</comment>
<dbReference type="STRING" id="46731.A0A3M6U832"/>
<dbReference type="Pfam" id="PF01554">
    <property type="entry name" value="MatE"/>
    <property type="match status" value="2"/>
</dbReference>
<feature type="transmembrane region" description="Helical" evidence="6">
    <location>
        <begin position="538"/>
        <end position="558"/>
    </location>
</feature>
<keyword evidence="8" id="KW-1185">Reference proteome</keyword>